<sequence>MYLVKHLQIKKGLTPWVSGLLATSLIAGGGYIAYSQLTVQSKRESRRKEKTVAVERVNLPIAISANGTIVPERSVNVSPKTSGVLKTLLVKEGDTVKTGQILAQMDDSNLQGQLTQNRGQLASAEANLQKLLNGNRVEDIAAAKAQLAEQQASLEKLLNGNRTQDIAVAQAQVTEQQATLQKLLNGNRSQDIAVAQAQVTEQQATLQKLLNGNRSQDIAVAQAQVTEQQATLQKLLKGNRPEDIAQAQAKLRDAEYAKNQASEDFQRNQELYTAGAIGLQIVNTSRTARDRAQTQVRQTQQALALLQAGSRPEDIASARAALEQKQQALALIQAGARPEDIAAGRAAVEQKRQALAVVRSGARSEDIAASQAAVEQKQQALALIEAGARPEEIAQARAQVLSAKGSLQTVQALINDTRIRAPFSGTVTRKYADPGAFVTPTTAGSAVSSATSSSILSLASKNQVVANVAESNIAQIRLGQGASIQADAYAGKTFTGKVIQISPQSIVQQNVTSFEVKTSIVDDTKKMLRSGMNVNVEFKAGELKDVLVVPTAAIVRQRKETGVYVTGGEDGKPLFVPIKTGMTVDDKTEVRSGLKGNEQVFISFPPGLRPKSQSPSPGGIPGLQPGGGTRLR</sequence>
<keyword evidence="5" id="KW-0812">Transmembrane</keyword>
<keyword evidence="3" id="KW-0175">Coiled coil</keyword>
<feature type="domain" description="CusB-like beta-barrel" evidence="7">
    <location>
        <begin position="464"/>
        <end position="540"/>
    </location>
</feature>
<reference evidence="8" key="1">
    <citation type="submission" date="2017-10" db="EMBL/GenBank/DDBJ databases">
        <title>Draft genome sequence of the planktic cyanobacteria Tychonema bourrellyi isolated from alpine lentic freshwater.</title>
        <authorList>
            <person name="Tett A."/>
            <person name="Armanini F."/>
            <person name="Asnicar F."/>
            <person name="Boscaini A."/>
            <person name="Pasolli E."/>
            <person name="Zolfo M."/>
            <person name="Donati C."/>
            <person name="Salmaso N."/>
            <person name="Segata N."/>
        </authorList>
    </citation>
    <scope>NUCLEOTIDE SEQUENCE</scope>
    <source>
        <strain evidence="8">FEM_GT703</strain>
    </source>
</reference>
<evidence type="ECO:0000259" key="6">
    <source>
        <dbReference type="Pfam" id="PF25881"/>
    </source>
</evidence>
<evidence type="ECO:0000256" key="4">
    <source>
        <dbReference type="SAM" id="MobiDB-lite"/>
    </source>
</evidence>
<feature type="region of interest" description="Disordered" evidence="4">
    <location>
        <begin position="604"/>
        <end position="632"/>
    </location>
</feature>
<evidence type="ECO:0000313" key="8">
    <source>
        <dbReference type="EMBL" id="PHX53643.1"/>
    </source>
</evidence>
<dbReference type="Gene3D" id="2.40.30.170">
    <property type="match status" value="1"/>
</dbReference>
<feature type="compositionally biased region" description="Gly residues" evidence="4">
    <location>
        <begin position="619"/>
        <end position="632"/>
    </location>
</feature>
<feature type="domain" description="YbhG-like alpha-helical hairpin" evidence="6">
    <location>
        <begin position="220"/>
        <end position="333"/>
    </location>
</feature>
<dbReference type="InterPro" id="IPR006143">
    <property type="entry name" value="RND_pump_MFP"/>
</dbReference>
<dbReference type="GO" id="GO:0016020">
    <property type="term" value="C:membrane"/>
    <property type="evidence" value="ECO:0007669"/>
    <property type="project" value="InterPro"/>
</dbReference>
<feature type="transmembrane region" description="Helical" evidence="5">
    <location>
        <begin position="12"/>
        <end position="34"/>
    </location>
</feature>
<dbReference type="InterPro" id="IPR058792">
    <property type="entry name" value="Beta-barrel_RND_2"/>
</dbReference>
<keyword evidence="5" id="KW-0472">Membrane</keyword>
<evidence type="ECO:0000256" key="1">
    <source>
        <dbReference type="ARBA" id="ARBA00004196"/>
    </source>
</evidence>
<proteinExistence type="inferred from homology"/>
<dbReference type="NCBIfam" id="TIGR01730">
    <property type="entry name" value="RND_mfp"/>
    <property type="match status" value="1"/>
</dbReference>
<evidence type="ECO:0000256" key="3">
    <source>
        <dbReference type="ARBA" id="ARBA00023054"/>
    </source>
</evidence>
<dbReference type="EMBL" id="NXIB02000168">
    <property type="protein sequence ID" value="PHX53643.1"/>
    <property type="molecule type" value="Genomic_DNA"/>
</dbReference>
<accession>A0A2G4EVT8</accession>
<evidence type="ECO:0000256" key="5">
    <source>
        <dbReference type="SAM" id="Phobius"/>
    </source>
</evidence>
<dbReference type="PANTHER" id="PTHR32347:SF14">
    <property type="entry name" value="EFFLUX SYSTEM COMPONENT YKNX-RELATED"/>
    <property type="match status" value="1"/>
</dbReference>
<evidence type="ECO:0000256" key="2">
    <source>
        <dbReference type="ARBA" id="ARBA00009477"/>
    </source>
</evidence>
<dbReference type="SUPFAM" id="SSF111369">
    <property type="entry name" value="HlyD-like secretion proteins"/>
    <property type="match status" value="2"/>
</dbReference>
<dbReference type="Pfam" id="PF25954">
    <property type="entry name" value="Beta-barrel_RND_2"/>
    <property type="match status" value="1"/>
</dbReference>
<comment type="similarity">
    <text evidence="2">Belongs to the membrane fusion protein (MFP) (TC 8.A.1) family.</text>
</comment>
<dbReference type="GO" id="GO:0042597">
    <property type="term" value="C:periplasmic space"/>
    <property type="evidence" value="ECO:0007669"/>
    <property type="project" value="UniProtKB-SubCell"/>
</dbReference>
<dbReference type="PANTHER" id="PTHR32347">
    <property type="entry name" value="EFFLUX SYSTEM COMPONENT YKNX-RELATED"/>
    <property type="match status" value="1"/>
</dbReference>
<dbReference type="Pfam" id="PF25881">
    <property type="entry name" value="HH_YBHG"/>
    <property type="match status" value="1"/>
</dbReference>
<dbReference type="OrthoDB" id="505602at2"/>
<keyword evidence="9" id="KW-1185">Reference proteome</keyword>
<comment type="subcellular location">
    <subcellularLocation>
        <location evidence="1">Cell envelope</location>
    </subcellularLocation>
</comment>
<evidence type="ECO:0000313" key="9">
    <source>
        <dbReference type="Proteomes" id="UP000226442"/>
    </source>
</evidence>
<dbReference type="AlphaFoldDB" id="A0A2G4EVT8"/>
<comment type="caution">
    <text evidence="8">The sequence shown here is derived from an EMBL/GenBank/DDBJ whole genome shotgun (WGS) entry which is preliminary data.</text>
</comment>
<dbReference type="Gene3D" id="2.40.420.20">
    <property type="match status" value="1"/>
</dbReference>
<dbReference type="GO" id="GO:0022857">
    <property type="term" value="F:transmembrane transporter activity"/>
    <property type="evidence" value="ECO:0007669"/>
    <property type="project" value="InterPro"/>
</dbReference>
<protein>
    <submittedName>
        <fullName evidence="8">Efflux RND transporter periplasmic adaptor subunit</fullName>
    </submittedName>
</protein>
<organism evidence="8 9">
    <name type="scientific">Tychonema bourrellyi FEM_GT703</name>
    <dbReference type="NCBI Taxonomy" id="2040638"/>
    <lineage>
        <taxon>Bacteria</taxon>
        <taxon>Bacillati</taxon>
        <taxon>Cyanobacteriota</taxon>
        <taxon>Cyanophyceae</taxon>
        <taxon>Oscillatoriophycideae</taxon>
        <taxon>Oscillatoriales</taxon>
        <taxon>Microcoleaceae</taxon>
        <taxon>Tychonema</taxon>
    </lineage>
</organism>
<keyword evidence="5" id="KW-1133">Transmembrane helix</keyword>
<evidence type="ECO:0000259" key="7">
    <source>
        <dbReference type="Pfam" id="PF25954"/>
    </source>
</evidence>
<dbReference type="RefSeq" id="WP_096831331.1">
    <property type="nucleotide sequence ID" value="NZ_NXIB02000168.1"/>
</dbReference>
<gene>
    <name evidence="8" type="ORF">CP500_020405</name>
</gene>
<dbReference type="InterPro" id="IPR050465">
    <property type="entry name" value="UPF0194_transport"/>
</dbReference>
<dbReference type="InterPro" id="IPR059052">
    <property type="entry name" value="HH_YbhG-like"/>
</dbReference>
<dbReference type="Gene3D" id="2.40.50.100">
    <property type="match status" value="2"/>
</dbReference>
<dbReference type="Proteomes" id="UP000226442">
    <property type="component" value="Unassembled WGS sequence"/>
</dbReference>
<name>A0A2G4EVT8_9CYAN</name>